<dbReference type="Gene3D" id="1.10.1000.11">
    <property type="entry name" value="Arf Nucleotide-binding Site Opener,domain 2"/>
    <property type="match status" value="1"/>
</dbReference>
<dbReference type="GO" id="GO:0032012">
    <property type="term" value="P:regulation of ARF protein signal transduction"/>
    <property type="evidence" value="ECO:0007669"/>
    <property type="project" value="InterPro"/>
</dbReference>
<protein>
    <recommendedName>
        <fullName evidence="4">SEC7 domain-containing protein</fullName>
    </recommendedName>
</protein>
<evidence type="ECO:0000313" key="5">
    <source>
        <dbReference type="EMBL" id="CAE8683443.1"/>
    </source>
</evidence>
<dbReference type="PANTHER" id="PTHR24173">
    <property type="entry name" value="ANKYRIN REPEAT CONTAINING"/>
    <property type="match status" value="1"/>
</dbReference>
<dbReference type="InterPro" id="IPR002110">
    <property type="entry name" value="Ankyrin_rpt"/>
</dbReference>
<feature type="non-terminal residue" evidence="5">
    <location>
        <position position="658"/>
    </location>
</feature>
<dbReference type="PROSITE" id="PS50297">
    <property type="entry name" value="ANK_REP_REGION"/>
    <property type="match status" value="1"/>
</dbReference>
<accession>A0A813JSU4</accession>
<proteinExistence type="predicted"/>
<dbReference type="Pfam" id="PF12796">
    <property type="entry name" value="Ank_2"/>
    <property type="match status" value="1"/>
</dbReference>
<dbReference type="PROSITE" id="PS50190">
    <property type="entry name" value="SEC7"/>
    <property type="match status" value="1"/>
</dbReference>
<dbReference type="Proteomes" id="UP000626109">
    <property type="component" value="Unassembled WGS sequence"/>
</dbReference>
<dbReference type="GO" id="GO:0005085">
    <property type="term" value="F:guanyl-nucleotide exchange factor activity"/>
    <property type="evidence" value="ECO:0007669"/>
    <property type="project" value="InterPro"/>
</dbReference>
<evidence type="ECO:0000256" key="1">
    <source>
        <dbReference type="ARBA" id="ARBA00022737"/>
    </source>
</evidence>
<dbReference type="InterPro" id="IPR000904">
    <property type="entry name" value="Sec7_dom"/>
</dbReference>
<evidence type="ECO:0000313" key="6">
    <source>
        <dbReference type="Proteomes" id="UP000626109"/>
    </source>
</evidence>
<evidence type="ECO:0000256" key="3">
    <source>
        <dbReference type="PROSITE-ProRule" id="PRU00023"/>
    </source>
</evidence>
<dbReference type="Gene3D" id="1.25.40.20">
    <property type="entry name" value="Ankyrin repeat-containing domain"/>
    <property type="match status" value="1"/>
</dbReference>
<keyword evidence="1" id="KW-0677">Repeat</keyword>
<evidence type="ECO:0000259" key="4">
    <source>
        <dbReference type="PROSITE" id="PS50190"/>
    </source>
</evidence>
<dbReference type="SUPFAM" id="SSF48403">
    <property type="entry name" value="Ankyrin repeat"/>
    <property type="match status" value="1"/>
</dbReference>
<name>A0A813JSU4_POLGL</name>
<comment type="caution">
    <text evidence="5">The sequence shown here is derived from an EMBL/GenBank/DDBJ whole genome shotgun (WGS) entry which is preliminary data.</text>
</comment>
<feature type="repeat" description="ANK" evidence="3">
    <location>
        <begin position="125"/>
        <end position="157"/>
    </location>
</feature>
<dbReference type="Pfam" id="PF01369">
    <property type="entry name" value="Sec7"/>
    <property type="match status" value="1"/>
</dbReference>
<gene>
    <name evidence="5" type="ORF">PGLA2088_LOCUS23457</name>
</gene>
<dbReference type="InterPro" id="IPR023394">
    <property type="entry name" value="Sec7_C_sf"/>
</dbReference>
<keyword evidence="2 3" id="KW-0040">ANK repeat</keyword>
<dbReference type="Gene3D" id="1.10.220.20">
    <property type="match status" value="1"/>
</dbReference>
<feature type="domain" description="SEC7" evidence="4">
    <location>
        <begin position="259"/>
        <end position="471"/>
    </location>
</feature>
<dbReference type="SMART" id="SM00248">
    <property type="entry name" value="ANK"/>
    <property type="match status" value="2"/>
</dbReference>
<dbReference type="SUPFAM" id="SSF48425">
    <property type="entry name" value="Sec7 domain"/>
    <property type="match status" value="1"/>
</dbReference>
<dbReference type="InterPro" id="IPR035999">
    <property type="entry name" value="Sec7_dom_sf"/>
</dbReference>
<reference evidence="5" key="1">
    <citation type="submission" date="2021-02" db="EMBL/GenBank/DDBJ databases">
        <authorList>
            <person name="Dougan E. K."/>
            <person name="Rhodes N."/>
            <person name="Thang M."/>
            <person name="Chan C."/>
        </authorList>
    </citation>
    <scope>NUCLEOTIDE SEQUENCE</scope>
</reference>
<sequence length="658" mass="70780">MGLQQSLQIQCHQSLCQPNSRLICDTAEIAEDDGHVASYSSGSGPAGQVFEETLVGLGVLDRHFLHFAATASLASVRWLLHLGAARDACDSNGTSCLHIACRSGSLPVVCEVMRYAPLLEAVDVAGWTPLHIAAHMGRAEAAVRLLQAGASAHSRNGQGQLPSHLCLDRATREVLSGVSSLRGGGALLVNSRHYSEGFGVKLGSSSLDEENEADMFREELEGLRGPQGIQDSVGVPSQCERELFFVTPKPAIRDTKHFRKPLMHLLVEIFNLRPSSGLAFAVACGLADGYTAAARALLHCEGASRQKIGDFLGEDFSLCLLMRFGIFDSVSLLHTGVVAGLRAAFAKMQMPEDPRKMERLVNSVALVWWRKHRALLHSSLPRSYSDTSQVESPVGELAGLGLLQYLSSSEVLSQLMFSTVMLHWAIHGDGSGKRGDMSFQTWTKLNRGLEDVGKDVPEHVQRLIYQTVYQCYLPELRLAERTGLLSGQGLKAAKLAPVAAAEDAEKQQQQQQVSLDALLTLQTSALSSCAQVEGWVQLIGCGPPLVGSPSSGRGLVEECQSHSAVAPPDSAESFGAADVLPIQTCVWASLCSIMLLFSSSPPGTQPVGCREPRSSELQVTSPHAMLDVRQLQILQVHAEKRTLLLGGASSEKSGEGWR</sequence>
<dbReference type="AlphaFoldDB" id="A0A813JSU4"/>
<dbReference type="InterPro" id="IPR036770">
    <property type="entry name" value="Ankyrin_rpt-contain_sf"/>
</dbReference>
<organism evidence="5 6">
    <name type="scientific">Polarella glacialis</name>
    <name type="common">Dinoflagellate</name>
    <dbReference type="NCBI Taxonomy" id="89957"/>
    <lineage>
        <taxon>Eukaryota</taxon>
        <taxon>Sar</taxon>
        <taxon>Alveolata</taxon>
        <taxon>Dinophyceae</taxon>
        <taxon>Suessiales</taxon>
        <taxon>Suessiaceae</taxon>
        <taxon>Polarella</taxon>
    </lineage>
</organism>
<dbReference type="PROSITE" id="PS50088">
    <property type="entry name" value="ANK_REPEAT"/>
    <property type="match status" value="1"/>
</dbReference>
<dbReference type="PANTHER" id="PTHR24173:SF74">
    <property type="entry name" value="ANKYRIN REPEAT DOMAIN-CONTAINING PROTEIN 16"/>
    <property type="match status" value="1"/>
</dbReference>
<dbReference type="EMBL" id="CAJNNW010026195">
    <property type="protein sequence ID" value="CAE8683443.1"/>
    <property type="molecule type" value="Genomic_DNA"/>
</dbReference>
<evidence type="ECO:0000256" key="2">
    <source>
        <dbReference type="ARBA" id="ARBA00023043"/>
    </source>
</evidence>